<dbReference type="OrthoDB" id="638548at2"/>
<feature type="signal peptide" evidence="4">
    <location>
        <begin position="1"/>
        <end position="25"/>
    </location>
</feature>
<protein>
    <recommendedName>
        <fullName evidence="7">Tetratricopeptide repeat protein</fullName>
    </recommendedName>
</protein>
<dbReference type="PANTHER" id="PTHR44943:SF8">
    <property type="entry name" value="TPR REPEAT-CONTAINING PROTEIN MJ0263"/>
    <property type="match status" value="1"/>
</dbReference>
<dbReference type="InterPro" id="IPR011990">
    <property type="entry name" value="TPR-like_helical_dom_sf"/>
</dbReference>
<evidence type="ECO:0000256" key="2">
    <source>
        <dbReference type="ARBA" id="ARBA00022803"/>
    </source>
</evidence>
<dbReference type="Proteomes" id="UP000317646">
    <property type="component" value="Unassembled WGS sequence"/>
</dbReference>
<keyword evidence="2 3" id="KW-0802">TPR repeat</keyword>
<accession>A0A502GKE3</accession>
<feature type="chain" id="PRO_5021429717" description="Tetratricopeptide repeat protein" evidence="4">
    <location>
        <begin position="26"/>
        <end position="548"/>
    </location>
</feature>
<dbReference type="PROSITE" id="PS50005">
    <property type="entry name" value="TPR"/>
    <property type="match status" value="3"/>
</dbReference>
<keyword evidence="6" id="KW-1185">Reference proteome</keyword>
<dbReference type="RefSeq" id="WP_140469061.1">
    <property type="nucleotide sequence ID" value="NZ_RCYZ01000009.1"/>
</dbReference>
<keyword evidence="1" id="KW-0677">Repeat</keyword>
<feature type="repeat" description="TPR" evidence="3">
    <location>
        <begin position="192"/>
        <end position="225"/>
    </location>
</feature>
<sequence length="548" mass="59900">MSFKPWKQPLLAAAALVAGTTAATAQTNNVQTLIQHERFNEAKAALGQGSTPENAFELGRIYQFRDMPDSAAFFFNKASGSSPFGQVAAGRALLAKGQIAPADAQFEAAAKATKNKDAKVLTMIAQAYAETSEVKNVDKAVTFVNSAQTANKGKVDPTLMLARGQMYMNTEQGGGEAMNSFDQAIAANPSYAPAYYEKGVLDVRARNYNEARTNLNKAVELDPSYAPAYRELADMYYYAGQYDQALSTFQKYVELSEKSPRTDAQYASFLYLTKKYPEALAAVNTSLKSDPNNLTMNRLKAYLLYETNDYAGAATAMDTYMKMAPAGKVIPEDYSYQGRILARAGRPDEGIAVLQKAITATTDPTKKPELQDALATAYTAKKDYNSAIGVYQAKIKANPDKSDLVDVFRLASAYDNAKKYPQADSVYNVILTAKPTYGPGILARARTNNNMDPDSKKGLAKPYYENYIELSKAADADPAKFRNGLIESNYYLGVYALQVKNDKAGASTYFQQVLAVDPENKEAKNALEIINAKPRTTTTKKTTTVKKK</sequence>
<dbReference type="Pfam" id="PF13432">
    <property type="entry name" value="TPR_16"/>
    <property type="match status" value="2"/>
</dbReference>
<keyword evidence="4" id="KW-0732">Signal</keyword>
<evidence type="ECO:0000256" key="3">
    <source>
        <dbReference type="PROSITE-ProRule" id="PRU00339"/>
    </source>
</evidence>
<dbReference type="SMART" id="SM00028">
    <property type="entry name" value="TPR"/>
    <property type="match status" value="7"/>
</dbReference>
<dbReference type="AlphaFoldDB" id="A0A502GKE3"/>
<comment type="caution">
    <text evidence="5">The sequence shown here is derived from an EMBL/GenBank/DDBJ whole genome shotgun (WGS) entry which is preliminary data.</text>
</comment>
<proteinExistence type="predicted"/>
<name>A0A502GKE3_9BACT</name>
<organism evidence="5 6">
    <name type="scientific">Hymenobacter nivis</name>
    <dbReference type="NCBI Taxonomy" id="1850093"/>
    <lineage>
        <taxon>Bacteria</taxon>
        <taxon>Pseudomonadati</taxon>
        <taxon>Bacteroidota</taxon>
        <taxon>Cytophagia</taxon>
        <taxon>Cytophagales</taxon>
        <taxon>Hymenobacteraceae</taxon>
        <taxon>Hymenobacter</taxon>
    </lineage>
</organism>
<dbReference type="PANTHER" id="PTHR44943">
    <property type="entry name" value="CELLULOSE SYNTHASE OPERON PROTEIN C"/>
    <property type="match status" value="1"/>
</dbReference>
<reference evidence="5 6" key="1">
    <citation type="journal article" date="2019" name="Environ. Microbiol.">
        <title>Species interactions and distinct microbial communities in high Arctic permafrost affected cryosols are associated with the CH4 and CO2 gas fluxes.</title>
        <authorList>
            <person name="Altshuler I."/>
            <person name="Hamel J."/>
            <person name="Turney S."/>
            <person name="Magnuson E."/>
            <person name="Levesque R."/>
            <person name="Greer C."/>
            <person name="Whyte L.G."/>
        </authorList>
    </citation>
    <scope>NUCLEOTIDE SEQUENCE [LARGE SCALE GENOMIC DNA]</scope>
    <source>
        <strain evidence="5 6">S9.2P</strain>
    </source>
</reference>
<dbReference type="PROSITE" id="PS50293">
    <property type="entry name" value="TPR_REGION"/>
    <property type="match status" value="1"/>
</dbReference>
<evidence type="ECO:0000256" key="4">
    <source>
        <dbReference type="SAM" id="SignalP"/>
    </source>
</evidence>
<dbReference type="InterPro" id="IPR019734">
    <property type="entry name" value="TPR_rpt"/>
</dbReference>
<dbReference type="SUPFAM" id="SSF48452">
    <property type="entry name" value="TPR-like"/>
    <property type="match status" value="2"/>
</dbReference>
<evidence type="ECO:0000256" key="1">
    <source>
        <dbReference type="ARBA" id="ARBA00022737"/>
    </source>
</evidence>
<feature type="repeat" description="TPR" evidence="3">
    <location>
        <begin position="226"/>
        <end position="259"/>
    </location>
</feature>
<dbReference type="EMBL" id="RCYZ01000009">
    <property type="protein sequence ID" value="TPG62324.1"/>
    <property type="molecule type" value="Genomic_DNA"/>
</dbReference>
<evidence type="ECO:0000313" key="5">
    <source>
        <dbReference type="EMBL" id="TPG62324.1"/>
    </source>
</evidence>
<dbReference type="InterPro" id="IPR051685">
    <property type="entry name" value="Ycf3/AcsC/BcsC/TPR_MFPF"/>
</dbReference>
<evidence type="ECO:0008006" key="7">
    <source>
        <dbReference type="Google" id="ProtNLM"/>
    </source>
</evidence>
<feature type="repeat" description="TPR" evidence="3">
    <location>
        <begin position="368"/>
        <end position="401"/>
    </location>
</feature>
<evidence type="ECO:0000313" key="6">
    <source>
        <dbReference type="Proteomes" id="UP000317646"/>
    </source>
</evidence>
<gene>
    <name evidence="5" type="ORF">EAH73_19185</name>
</gene>
<dbReference type="Gene3D" id="1.25.40.10">
    <property type="entry name" value="Tetratricopeptide repeat domain"/>
    <property type="match status" value="3"/>
</dbReference>